<dbReference type="SUPFAM" id="SSF142921">
    <property type="entry name" value="WGR domain-like"/>
    <property type="match status" value="1"/>
</dbReference>
<keyword evidence="7 20" id="KW-0479">Metal-binding</keyword>
<dbReference type="SUPFAM" id="SSF52113">
    <property type="entry name" value="BRCT domain"/>
    <property type="match status" value="1"/>
</dbReference>
<dbReference type="STRING" id="985895.E5A7J5"/>
<dbReference type="CDD" id="cd01437">
    <property type="entry name" value="parp_like"/>
    <property type="match status" value="1"/>
</dbReference>
<comment type="subcellular location">
    <subcellularLocation>
        <location evidence="2">Nucleus</location>
    </subcellularLocation>
</comment>
<keyword evidence="6" id="KW-0548">Nucleotidyltransferase</keyword>
<dbReference type="PANTHER" id="PTHR10459">
    <property type="entry name" value="DNA LIGASE"/>
    <property type="match status" value="1"/>
</dbReference>
<dbReference type="Gene3D" id="3.90.230.10">
    <property type="entry name" value="Creatinase/methionine aminopeptidase superfamily"/>
    <property type="match status" value="1"/>
</dbReference>
<feature type="domain" description="WGR" evidence="26">
    <location>
        <begin position="177"/>
        <end position="269"/>
    </location>
</feature>
<evidence type="ECO:0000313" key="28">
    <source>
        <dbReference type="Proteomes" id="UP000002668"/>
    </source>
</evidence>
<proteinExistence type="inferred from homology"/>
<dbReference type="Gene3D" id="3.40.350.10">
    <property type="entry name" value="Creatinase/prolidase N-terminal domain"/>
    <property type="match status" value="1"/>
</dbReference>
<dbReference type="PROSITE" id="PS51060">
    <property type="entry name" value="PARP_ALPHA_HD"/>
    <property type="match status" value="1"/>
</dbReference>
<evidence type="ECO:0000256" key="20">
    <source>
        <dbReference type="RuleBase" id="RU000590"/>
    </source>
</evidence>
<evidence type="ECO:0000256" key="10">
    <source>
        <dbReference type="ARBA" id="ARBA00022771"/>
    </source>
</evidence>
<dbReference type="PROSITE" id="PS51059">
    <property type="entry name" value="PARP_CATALYTIC"/>
    <property type="match status" value="1"/>
</dbReference>
<keyword evidence="4 21" id="KW-0328">Glycosyltransferase</keyword>
<dbReference type="eggNOG" id="KOG1037">
    <property type="taxonomic scope" value="Eukaryota"/>
</dbReference>
<name>E5A7J5_LEPMJ</name>
<feature type="compositionally biased region" description="Basic and acidic residues" evidence="22">
    <location>
        <begin position="96"/>
        <end position="106"/>
    </location>
</feature>
<dbReference type="Gene3D" id="3.90.228.10">
    <property type="match status" value="1"/>
</dbReference>
<evidence type="ECO:0000259" key="26">
    <source>
        <dbReference type="PROSITE" id="PS51977"/>
    </source>
</evidence>
<evidence type="ECO:0000313" key="27">
    <source>
        <dbReference type="EMBL" id="CBX99590.1"/>
    </source>
</evidence>
<comment type="cofactor">
    <cofactor evidence="1">
        <name>Mn(2+)</name>
        <dbReference type="ChEBI" id="CHEBI:29035"/>
    </cofactor>
</comment>
<feature type="domain" description="BRCT" evidence="23">
    <location>
        <begin position="12"/>
        <end position="105"/>
    </location>
</feature>
<dbReference type="Gene3D" id="3.40.50.10190">
    <property type="entry name" value="BRCT domain"/>
    <property type="match status" value="1"/>
</dbReference>
<dbReference type="Pfam" id="PF02877">
    <property type="entry name" value="PARP_reg"/>
    <property type="match status" value="1"/>
</dbReference>
<dbReference type="GO" id="GO:0016779">
    <property type="term" value="F:nucleotidyltransferase activity"/>
    <property type="evidence" value="ECO:0007669"/>
    <property type="project" value="UniProtKB-KW"/>
</dbReference>
<feature type="compositionally biased region" description="Low complexity" evidence="22">
    <location>
        <begin position="127"/>
        <end position="143"/>
    </location>
</feature>
<dbReference type="InterPro" id="IPR008893">
    <property type="entry name" value="WGR_domain"/>
</dbReference>
<dbReference type="InterPro" id="IPR012317">
    <property type="entry name" value="Poly(ADP-ribose)pol_cat_dom"/>
</dbReference>
<dbReference type="PROSITE" id="PS50172">
    <property type="entry name" value="BRCT"/>
    <property type="match status" value="1"/>
</dbReference>
<accession>E5A7J5</accession>
<evidence type="ECO:0000256" key="19">
    <source>
        <dbReference type="ARBA" id="ARBA00033987"/>
    </source>
</evidence>
<dbReference type="CDD" id="cd07997">
    <property type="entry name" value="WGR_PARP"/>
    <property type="match status" value="1"/>
</dbReference>
<gene>
    <name evidence="27" type="ORF">LEMA_P088290.1</name>
</gene>
<feature type="region of interest" description="Disordered" evidence="22">
    <location>
        <begin position="96"/>
        <end position="160"/>
    </location>
</feature>
<evidence type="ECO:0000256" key="16">
    <source>
        <dbReference type="ARBA" id="ARBA00023211"/>
    </source>
</evidence>
<evidence type="ECO:0000256" key="17">
    <source>
        <dbReference type="ARBA" id="ARBA00023242"/>
    </source>
</evidence>
<evidence type="ECO:0000256" key="18">
    <source>
        <dbReference type="ARBA" id="ARBA00024347"/>
    </source>
</evidence>
<keyword evidence="16" id="KW-0464">Manganese</keyword>
<dbReference type="InterPro" id="IPR050800">
    <property type="entry name" value="ARTD/PARP"/>
</dbReference>
<dbReference type="Pfam" id="PF00644">
    <property type="entry name" value="PARP"/>
    <property type="match status" value="1"/>
</dbReference>
<dbReference type="FunFam" id="3.90.228.10:FF:000002">
    <property type="entry name" value="Poly [ADP-ribose] polymerase"/>
    <property type="match status" value="1"/>
</dbReference>
<evidence type="ECO:0000256" key="15">
    <source>
        <dbReference type="ARBA" id="ARBA00023125"/>
    </source>
</evidence>
<evidence type="ECO:0000256" key="14">
    <source>
        <dbReference type="ARBA" id="ARBA00023049"/>
    </source>
</evidence>
<keyword evidence="17" id="KW-0539">Nucleus</keyword>
<dbReference type="GO" id="GO:0006302">
    <property type="term" value="P:double-strand break repair"/>
    <property type="evidence" value="ECO:0007669"/>
    <property type="project" value="TreeGrafter"/>
</dbReference>
<dbReference type="InterPro" id="IPR036930">
    <property type="entry name" value="WGR_dom_sf"/>
</dbReference>
<dbReference type="SUPFAM" id="SSF47587">
    <property type="entry name" value="Domain of poly(ADP-ribose) polymerase"/>
    <property type="match status" value="1"/>
</dbReference>
<comment type="similarity">
    <text evidence="18">Belongs to the ARTD/PARP family.</text>
</comment>
<dbReference type="Proteomes" id="UP000002668">
    <property type="component" value="Genome"/>
</dbReference>
<evidence type="ECO:0000256" key="21">
    <source>
        <dbReference type="RuleBase" id="RU362114"/>
    </source>
</evidence>
<dbReference type="GO" id="GO:0030145">
    <property type="term" value="F:manganese ion binding"/>
    <property type="evidence" value="ECO:0007669"/>
    <property type="project" value="InterPro"/>
</dbReference>
<keyword evidence="14" id="KW-0645">Protease</keyword>
<feature type="compositionally biased region" description="Basic and acidic residues" evidence="22">
    <location>
        <begin position="1466"/>
        <end position="1482"/>
    </location>
</feature>
<dbReference type="InterPro" id="IPR036420">
    <property type="entry name" value="BRCT_dom_sf"/>
</dbReference>
<evidence type="ECO:0000256" key="3">
    <source>
        <dbReference type="ARBA" id="ARBA00008766"/>
    </source>
</evidence>
<feature type="domain" description="PARP alpha-helical" evidence="25">
    <location>
        <begin position="307"/>
        <end position="426"/>
    </location>
</feature>
<dbReference type="PROSITE" id="PS51977">
    <property type="entry name" value="WGR"/>
    <property type="match status" value="1"/>
</dbReference>
<dbReference type="CDD" id="cd17747">
    <property type="entry name" value="BRCT_PARP1"/>
    <property type="match status" value="1"/>
</dbReference>
<dbReference type="PROSITE" id="PS00491">
    <property type="entry name" value="PROLINE_PEPTIDASE"/>
    <property type="match status" value="1"/>
</dbReference>
<evidence type="ECO:0000256" key="2">
    <source>
        <dbReference type="ARBA" id="ARBA00004123"/>
    </source>
</evidence>
<dbReference type="Gene3D" id="1.20.142.10">
    <property type="entry name" value="Poly(ADP-ribose) polymerase, regulatory domain"/>
    <property type="match status" value="1"/>
</dbReference>
<evidence type="ECO:0000256" key="1">
    <source>
        <dbReference type="ARBA" id="ARBA00001936"/>
    </source>
</evidence>
<dbReference type="HOGENOM" id="CLU_241938_0_0_1"/>
<keyword evidence="28" id="KW-1185">Reference proteome</keyword>
<dbReference type="GO" id="GO:0003677">
    <property type="term" value="F:DNA binding"/>
    <property type="evidence" value="ECO:0007669"/>
    <property type="project" value="UniProtKB-KW"/>
</dbReference>
<evidence type="ECO:0000256" key="11">
    <source>
        <dbReference type="ARBA" id="ARBA00022801"/>
    </source>
</evidence>
<evidence type="ECO:0000256" key="13">
    <source>
        <dbReference type="ARBA" id="ARBA00023027"/>
    </source>
</evidence>
<dbReference type="Pfam" id="PF00557">
    <property type="entry name" value="Peptidase_M24"/>
    <property type="match status" value="1"/>
</dbReference>
<dbReference type="SMART" id="SM01011">
    <property type="entry name" value="AMP_N"/>
    <property type="match status" value="1"/>
</dbReference>
<dbReference type="InterPro" id="IPR036616">
    <property type="entry name" value="Poly(ADP-ribose)pol_reg_dom_sf"/>
</dbReference>
<evidence type="ECO:0000259" key="24">
    <source>
        <dbReference type="PROSITE" id="PS51059"/>
    </source>
</evidence>
<dbReference type="CDD" id="cd01087">
    <property type="entry name" value="Prolidase"/>
    <property type="match status" value="1"/>
</dbReference>
<evidence type="ECO:0000256" key="6">
    <source>
        <dbReference type="ARBA" id="ARBA00022695"/>
    </source>
</evidence>
<dbReference type="VEuPathDB" id="FungiDB:LEMA_P088290.1"/>
<dbReference type="InterPro" id="IPR000994">
    <property type="entry name" value="Pept_M24"/>
</dbReference>
<dbReference type="FunFam" id="1.20.142.10:FF:000002">
    <property type="entry name" value="Poly [ADP-ribose] polymerase"/>
    <property type="match status" value="1"/>
</dbReference>
<evidence type="ECO:0000256" key="8">
    <source>
        <dbReference type="ARBA" id="ARBA00022737"/>
    </source>
</evidence>
<feature type="compositionally biased region" description="Polar residues" evidence="22">
    <location>
        <begin position="1549"/>
        <end position="1560"/>
    </location>
</feature>
<dbReference type="GO" id="GO:0005730">
    <property type="term" value="C:nucleolus"/>
    <property type="evidence" value="ECO:0007669"/>
    <property type="project" value="TreeGrafter"/>
</dbReference>
<dbReference type="SUPFAM" id="SSF56399">
    <property type="entry name" value="ADP-ribosylation"/>
    <property type="match status" value="1"/>
</dbReference>
<dbReference type="PANTHER" id="PTHR10459:SF60">
    <property type="entry name" value="POLY [ADP-RIBOSE] POLYMERASE 2"/>
    <property type="match status" value="1"/>
</dbReference>
<protein>
    <recommendedName>
        <fullName evidence="21">Poly [ADP-ribose] polymerase</fullName>
        <shortName evidence="21">PARP</shortName>
        <ecNumber evidence="21">2.4.2.-</ecNumber>
    </recommendedName>
</protein>
<keyword evidence="15" id="KW-0238">DNA-binding</keyword>
<evidence type="ECO:0000256" key="5">
    <source>
        <dbReference type="ARBA" id="ARBA00022679"/>
    </source>
</evidence>
<dbReference type="EC" id="2.4.2.-" evidence="21"/>
<organism evidence="27 28">
    <name type="scientific">Leptosphaeria maculans (strain JN3 / isolate v23.1.3 / race Av1-4-5-6-7-8)</name>
    <name type="common">Blackleg fungus</name>
    <name type="synonym">Phoma lingam</name>
    <dbReference type="NCBI Taxonomy" id="985895"/>
    <lineage>
        <taxon>Eukaryota</taxon>
        <taxon>Fungi</taxon>
        <taxon>Dikarya</taxon>
        <taxon>Ascomycota</taxon>
        <taxon>Pezizomycotina</taxon>
        <taxon>Dothideomycetes</taxon>
        <taxon>Pleosporomycetidae</taxon>
        <taxon>Pleosporales</taxon>
        <taxon>Pleosporineae</taxon>
        <taxon>Leptosphaeriaceae</taxon>
        <taxon>Plenodomus</taxon>
        <taxon>Plenodomus lingam/Leptosphaeria maculans species complex</taxon>
    </lineage>
</organism>
<keyword evidence="14" id="KW-0482">Metalloprotease</keyword>
<dbReference type="GO" id="GO:0008270">
    <property type="term" value="F:zinc ion binding"/>
    <property type="evidence" value="ECO:0007669"/>
    <property type="project" value="UniProtKB-KW"/>
</dbReference>
<dbReference type="SMART" id="SM00292">
    <property type="entry name" value="BRCT"/>
    <property type="match status" value="1"/>
</dbReference>
<keyword evidence="5 21" id="KW-0808">Transferase</keyword>
<feature type="compositionally biased region" description="Polar residues" evidence="22">
    <location>
        <begin position="1518"/>
        <end position="1536"/>
    </location>
</feature>
<keyword evidence="9" id="KW-0013">ADP-ribosylation</keyword>
<keyword evidence="11" id="KW-0378">Hydrolase</keyword>
<dbReference type="SUPFAM" id="SSF53092">
    <property type="entry name" value="Creatinase/prolidase N-terminal domain"/>
    <property type="match status" value="1"/>
</dbReference>
<feature type="compositionally biased region" description="Basic and acidic residues" evidence="22">
    <location>
        <begin position="253"/>
        <end position="265"/>
    </location>
</feature>
<evidence type="ECO:0000256" key="12">
    <source>
        <dbReference type="ARBA" id="ARBA00022833"/>
    </source>
</evidence>
<evidence type="ECO:0000256" key="9">
    <source>
        <dbReference type="ARBA" id="ARBA00022765"/>
    </source>
</evidence>
<dbReference type="InterPro" id="IPR004102">
    <property type="entry name" value="Poly(ADP-ribose)pol_reg_dom"/>
</dbReference>
<evidence type="ECO:0000256" key="22">
    <source>
        <dbReference type="SAM" id="MobiDB-lite"/>
    </source>
</evidence>
<dbReference type="eggNOG" id="KOG2737">
    <property type="taxonomic scope" value="Eukaryota"/>
</dbReference>
<dbReference type="InterPro" id="IPR001131">
    <property type="entry name" value="Peptidase_M24B_aminopep-P_CS"/>
</dbReference>
<dbReference type="InterPro" id="IPR001357">
    <property type="entry name" value="BRCT_dom"/>
</dbReference>
<dbReference type="InterPro" id="IPR036005">
    <property type="entry name" value="Creatinase/aminopeptidase-like"/>
</dbReference>
<feature type="region of interest" description="Disordered" evidence="22">
    <location>
        <begin position="1454"/>
        <end position="1570"/>
    </location>
</feature>
<feature type="domain" description="PARP catalytic" evidence="24">
    <location>
        <begin position="436"/>
        <end position="676"/>
    </location>
</feature>
<dbReference type="InParanoid" id="E5A7J5"/>
<sequence length="1667" mass="185467">MAPRRATQKAVQVAQILDECIIATSGKFAGTTQAAVQARIKTLGATVAPSVTADTTLLIATDKDFESNSVKVKAARAHHIPIVSLSWLEECESTDSKVDETQHRLDTSSSPAPAPAQNQANGSNKRAASSDPSSATQQTTSQSKKPKIAEEAKIGDGQNAKSKKIAISIDEFCPLANYQVYIDDNGTIWDASLNQTNSSANNNKFYKTLTNGSDFKTWTRWGRVGERGQSAMLGSGGVGDALQQFQKKFKDKSGLKWEDRGENPKAGKYSYVERSYNPDSDNDDEDDHNAGSDGANGEVKAEVKAAECTLDAPTQDLMKLIFNLQYFDATMAALNYDANKLPLGKLSKGTIARGFQALKDLSTLLDNTDTESRNEVERLSNQYFSVIPHAFGRNRPPVIRDSASLKKEIELLESLSDMKEAAAMLKSQLKDDSGVHQLDKQFRGLNMNEMTALDPKSEEFTELDAYLNNSKGSTHHMTYAVQDIFRIERNGEFERFDKSPYSKMDSDRRLLWHGSRVTNFGGILGQGLRIAPPEAPVSGYMFGKGIYLADMSSKSANYCCAYNSGGTALLLLCEAELGRPMYELTQASYSAGEEAKAKGSVSTWGKGQTGPSKWKDAGCVNPALSGCKMPDVTTPPGPTKVKDAYLMYNEYIAYDVAQVRLRYLLRVRISAGVRCLGPCMWSVLVRGISQHIHGVATAISGYTGQAVAYQPWPPPPLTRLCTVASYVTRVLVHVAWSKEHLWQAASERTDMLKRYLLGDLQQAPVRTWANAGSSTMSIQRTADVRCSRSCRMNGFDVSGLAQRLEWEDKEYWLHLEADSPLEKYPAKQHARKVQEKLGEDRGLIYLPGQAAKNNEDSDMPAPFRQLRYFYYLSGCNEPDCHLTYDLRRDTLTLFIPRIDPKRVIWNGRGSNPVEALARYDIHAAYFIDQLPTYLKTWADHPRNQGAKIYALHPSQIPSSPVRVSCMDTTALMPAMDMCRMIKDDHEIQLIRKANDISSQAHRGVLANILKFKNEAQVEGLFVDMCISKQAKEQAYDPIAASGPNAGTLHYDANNEDFEDRQLMCLDAGCEYELYASDITRTFPLAPSWPTQEAENIYKLVERMQEACIERLAPGVRYLDLHIRAHQIAIDGLLQLGIFHNGTREEIYKAGTSRAFFPHGLGHHIGLEVHDVGQADLMSVRRGKIVTQQAPSLYPQGFHIPVYEPSTCHAPTDPQSSQLEAGMVVTVEPGIYFSDYALKQFYLPLPEHAKFINVEVLERYMPVGGVRIEDGILITSRGYENLTTAPKGEAMFDIIRGKITDYNGDQRRVCSPRRRSTENAKPLLRAPGLKSTIATPVLRPLARAETMPTSFGQHDTIDFEPHAGPSLFSNFKRSMTTDDRVREWQRHRDEPRHSVTVVSGPVTVCGQATPNVQHTYMTNASDLAELSSPVPLPTDGEKCKDCALLVQTLDRLRRNLQSPKATPPKQVAEDSWARHCRSEKEATQQRLAQRAKEEHSPLDFRGSSLLSKNEFVAEPTHMAQPTTLFRTSPYSHKSAPNISKEPPAAPSPRAFTSTPPTKTQYPPSHSSSPPLPSDIKHLETYMRDLHLTHPIPAPAPQTINPLRAPHTSAFLPPKDQHEQSAVHLGLSVSPQDRERAWFEHKRIDRDRSNRDPAGWGIHTDDLKRWNGL</sequence>
<dbReference type="InterPro" id="IPR007865">
    <property type="entry name" value="Aminopep_P_N"/>
</dbReference>
<keyword evidence="10" id="KW-0863">Zinc-finger</keyword>
<keyword evidence="12" id="KW-0862">Zinc</keyword>
<evidence type="ECO:0000259" key="25">
    <source>
        <dbReference type="PROSITE" id="PS51060"/>
    </source>
</evidence>
<keyword evidence="13 21" id="KW-0520">NAD</keyword>
<evidence type="ECO:0000256" key="7">
    <source>
        <dbReference type="ARBA" id="ARBA00022723"/>
    </source>
</evidence>
<dbReference type="OrthoDB" id="10261878at2759"/>
<keyword evidence="8" id="KW-0677">Repeat</keyword>
<dbReference type="EMBL" id="FP929136">
    <property type="protein sequence ID" value="CBX99590.1"/>
    <property type="molecule type" value="Genomic_DNA"/>
</dbReference>
<evidence type="ECO:0000256" key="4">
    <source>
        <dbReference type="ARBA" id="ARBA00022676"/>
    </source>
</evidence>
<dbReference type="Pfam" id="PF05406">
    <property type="entry name" value="WGR"/>
    <property type="match status" value="1"/>
</dbReference>
<feature type="region of interest" description="Disordered" evidence="22">
    <location>
        <begin position="253"/>
        <end position="298"/>
    </location>
</feature>
<reference evidence="28" key="1">
    <citation type="journal article" date="2011" name="Nat. Commun.">
        <title>Effector diversification within compartments of the Leptosphaeria maculans genome affected by Repeat-Induced Point mutations.</title>
        <authorList>
            <person name="Rouxel T."/>
            <person name="Grandaubert J."/>
            <person name="Hane J.K."/>
            <person name="Hoede C."/>
            <person name="van de Wouw A.P."/>
            <person name="Couloux A."/>
            <person name="Dominguez V."/>
            <person name="Anthouard V."/>
            <person name="Bally P."/>
            <person name="Bourras S."/>
            <person name="Cozijnsen A.J."/>
            <person name="Ciuffetti L.M."/>
            <person name="Degrave A."/>
            <person name="Dilmaghani A."/>
            <person name="Duret L."/>
            <person name="Fudal I."/>
            <person name="Goodwin S.B."/>
            <person name="Gout L."/>
            <person name="Glaser N."/>
            <person name="Linglin J."/>
            <person name="Kema G.H.J."/>
            <person name="Lapalu N."/>
            <person name="Lawrence C.B."/>
            <person name="May K."/>
            <person name="Meyer M."/>
            <person name="Ollivier B."/>
            <person name="Poulain J."/>
            <person name="Schoch C.L."/>
            <person name="Simon A."/>
            <person name="Spatafora J.W."/>
            <person name="Stachowiak A."/>
            <person name="Turgeon B.G."/>
            <person name="Tyler B.M."/>
            <person name="Vincent D."/>
            <person name="Weissenbach J."/>
            <person name="Amselem J."/>
            <person name="Quesneville H."/>
            <person name="Oliver R.P."/>
            <person name="Wincker P."/>
            <person name="Balesdent M.-H."/>
            <person name="Howlett B.J."/>
        </authorList>
    </citation>
    <scope>NUCLEOTIDE SEQUENCE [LARGE SCALE GENOMIC DNA]</scope>
    <source>
        <strain evidence="28">JN3 / isolate v23.1.3 / race Av1-4-5-6-7-8</strain>
    </source>
</reference>
<dbReference type="SMART" id="SM00773">
    <property type="entry name" value="WGR"/>
    <property type="match status" value="1"/>
</dbReference>
<feature type="compositionally biased region" description="Polar residues" evidence="22">
    <location>
        <begin position="117"/>
        <end position="126"/>
    </location>
</feature>
<dbReference type="SUPFAM" id="SSF55920">
    <property type="entry name" value="Creatinase/aminopeptidase"/>
    <property type="match status" value="1"/>
</dbReference>
<evidence type="ECO:0000259" key="23">
    <source>
        <dbReference type="PROSITE" id="PS50172"/>
    </source>
</evidence>
<comment type="similarity">
    <text evidence="3 20">Belongs to the peptidase M24B family.</text>
</comment>
<dbReference type="Pfam" id="PF00533">
    <property type="entry name" value="BRCT"/>
    <property type="match status" value="1"/>
</dbReference>
<dbReference type="GO" id="GO:0070006">
    <property type="term" value="F:metalloaminopeptidase activity"/>
    <property type="evidence" value="ECO:0007669"/>
    <property type="project" value="InterPro"/>
</dbReference>
<dbReference type="GO" id="GO:0070212">
    <property type="term" value="P:protein poly-ADP-ribosylation"/>
    <property type="evidence" value="ECO:0007669"/>
    <property type="project" value="TreeGrafter"/>
</dbReference>
<dbReference type="Pfam" id="PF05195">
    <property type="entry name" value="AMP_N"/>
    <property type="match status" value="1"/>
</dbReference>
<dbReference type="InterPro" id="IPR029149">
    <property type="entry name" value="Creatin/AminoP/Spt16_N"/>
</dbReference>
<comment type="catalytic activity">
    <reaction evidence="19">
        <text>NAD(+) + (ADP-D-ribosyl)n-acceptor = nicotinamide + (ADP-D-ribosyl)n+1-acceptor + H(+).</text>
        <dbReference type="EC" id="2.4.2.30"/>
    </reaction>
</comment>
<dbReference type="GO" id="GO:1990404">
    <property type="term" value="F:NAD+-protein mono-ADP-ribosyltransferase activity"/>
    <property type="evidence" value="ECO:0007669"/>
    <property type="project" value="TreeGrafter"/>
</dbReference>
<dbReference type="GO" id="GO:0003950">
    <property type="term" value="F:NAD+ poly-ADP-ribosyltransferase activity"/>
    <property type="evidence" value="ECO:0007669"/>
    <property type="project" value="UniProtKB-UniRule"/>
</dbReference>